<dbReference type="Proteomes" id="UP000215305">
    <property type="component" value="Unassembled WGS sequence"/>
</dbReference>
<comment type="caution">
    <text evidence="2">The sequence shown here is derived from an EMBL/GenBank/DDBJ whole genome shotgun (WGS) entry which is preliminary data.</text>
</comment>
<sequence length="187" mass="19260">MEKPKWGGVSLPVGTEGSVVAAPAKNVQQWGWEGDMFLQDGKGTCSCAPACGHKLIAAAPQGEVNPPVSQQKPPGDPGKSNKGGQLHDGDSVHHDGEPQLPKICFCCLPSNPQPTSWCDLLTETGICPNFDSAFTDKVCCTFNFNDGTSSCVNLGPAAANPVGADSIVNSVLSGVGTVVDGLLKGLQ</sequence>
<dbReference type="OrthoDB" id="10368479at2759"/>
<protein>
    <submittedName>
        <fullName evidence="2">Uncharacterized protein</fullName>
    </submittedName>
</protein>
<evidence type="ECO:0000313" key="2">
    <source>
        <dbReference type="EMBL" id="RHZ55157.1"/>
    </source>
</evidence>
<reference evidence="2" key="1">
    <citation type="submission" date="2018-08" db="EMBL/GenBank/DDBJ databases">
        <title>Draft genome sequence of azole-resistant Aspergillus thermomutatus (Neosartorya pseudofischeri) strain HMR AF 39, isolated from a human nasal aspirate.</title>
        <authorList>
            <person name="Parent-Michaud M."/>
            <person name="Dufresne P.J."/>
            <person name="Fournier E."/>
            <person name="Martineau C."/>
            <person name="Moreira S."/>
            <person name="Perkins V."/>
            <person name="De Repentigny L."/>
            <person name="Dufresne S.F."/>
        </authorList>
    </citation>
    <scope>NUCLEOTIDE SEQUENCE [LARGE SCALE GENOMIC DNA]</scope>
    <source>
        <strain evidence="2">HMR AF 39</strain>
    </source>
</reference>
<gene>
    <name evidence="2" type="ORF">CDV56_103180</name>
</gene>
<dbReference type="VEuPathDB" id="FungiDB:CDV56_103180"/>
<proteinExistence type="predicted"/>
<dbReference type="EMBL" id="NKHU02000103">
    <property type="protein sequence ID" value="RHZ55157.1"/>
    <property type="molecule type" value="Genomic_DNA"/>
</dbReference>
<evidence type="ECO:0000256" key="1">
    <source>
        <dbReference type="SAM" id="MobiDB-lite"/>
    </source>
</evidence>
<feature type="region of interest" description="Disordered" evidence="1">
    <location>
        <begin position="63"/>
        <end position="93"/>
    </location>
</feature>
<organism evidence="2 3">
    <name type="scientific">Aspergillus thermomutatus</name>
    <name type="common">Neosartorya pseudofischeri</name>
    <dbReference type="NCBI Taxonomy" id="41047"/>
    <lineage>
        <taxon>Eukaryota</taxon>
        <taxon>Fungi</taxon>
        <taxon>Dikarya</taxon>
        <taxon>Ascomycota</taxon>
        <taxon>Pezizomycotina</taxon>
        <taxon>Eurotiomycetes</taxon>
        <taxon>Eurotiomycetidae</taxon>
        <taxon>Eurotiales</taxon>
        <taxon>Aspergillaceae</taxon>
        <taxon>Aspergillus</taxon>
        <taxon>Aspergillus subgen. Fumigati</taxon>
    </lineage>
</organism>
<dbReference type="AlphaFoldDB" id="A0A397GWY7"/>
<evidence type="ECO:0000313" key="3">
    <source>
        <dbReference type="Proteomes" id="UP000215305"/>
    </source>
</evidence>
<name>A0A397GWY7_ASPTH</name>
<accession>A0A397GWY7</accession>
<dbReference type="RefSeq" id="XP_026614207.1">
    <property type="nucleotide sequence ID" value="XM_026756799.1"/>
</dbReference>
<keyword evidence="3" id="KW-1185">Reference proteome</keyword>
<dbReference type="GeneID" id="38125154"/>